<dbReference type="Pfam" id="PF05553">
    <property type="entry name" value="DUF761"/>
    <property type="match status" value="1"/>
</dbReference>
<dbReference type="AlphaFoldDB" id="A0ABC8T5L6"/>
<dbReference type="PANTHER" id="PTHR35997">
    <property type="entry name" value="COTTON FIBER PROTEIN-RELATED"/>
    <property type="match status" value="1"/>
</dbReference>
<evidence type="ECO:0000313" key="3">
    <source>
        <dbReference type="EMBL" id="CAK9162327.1"/>
    </source>
</evidence>
<evidence type="ECO:0008006" key="5">
    <source>
        <dbReference type="Google" id="ProtNLM"/>
    </source>
</evidence>
<dbReference type="PANTHER" id="PTHR35997:SF6">
    <property type="entry name" value="COTTON FIBER PROTEIN"/>
    <property type="match status" value="1"/>
</dbReference>
<organism evidence="3 4">
    <name type="scientific">Ilex paraguariensis</name>
    <name type="common">yerba mate</name>
    <dbReference type="NCBI Taxonomy" id="185542"/>
    <lineage>
        <taxon>Eukaryota</taxon>
        <taxon>Viridiplantae</taxon>
        <taxon>Streptophyta</taxon>
        <taxon>Embryophyta</taxon>
        <taxon>Tracheophyta</taxon>
        <taxon>Spermatophyta</taxon>
        <taxon>Magnoliopsida</taxon>
        <taxon>eudicotyledons</taxon>
        <taxon>Gunneridae</taxon>
        <taxon>Pentapetalae</taxon>
        <taxon>asterids</taxon>
        <taxon>campanulids</taxon>
        <taxon>Aquifoliales</taxon>
        <taxon>Aquifoliaceae</taxon>
        <taxon>Ilex</taxon>
    </lineage>
</organism>
<feature type="transmembrane region" description="Helical" evidence="2">
    <location>
        <begin position="49"/>
        <end position="70"/>
    </location>
</feature>
<keyword evidence="2" id="KW-0812">Transmembrane</keyword>
<feature type="compositionally biased region" description="Polar residues" evidence="1">
    <location>
        <begin position="159"/>
        <end position="176"/>
    </location>
</feature>
<dbReference type="EMBL" id="CAUOFW020003836">
    <property type="protein sequence ID" value="CAK9162327.1"/>
    <property type="molecule type" value="Genomic_DNA"/>
</dbReference>
<gene>
    <name evidence="3" type="ORF">ILEXP_LOCUS31191</name>
</gene>
<dbReference type="Proteomes" id="UP001642360">
    <property type="component" value="Unassembled WGS sequence"/>
</dbReference>
<evidence type="ECO:0000256" key="2">
    <source>
        <dbReference type="SAM" id="Phobius"/>
    </source>
</evidence>
<evidence type="ECO:0000256" key="1">
    <source>
        <dbReference type="SAM" id="MobiDB-lite"/>
    </source>
</evidence>
<reference evidence="3 4" key="1">
    <citation type="submission" date="2024-02" db="EMBL/GenBank/DDBJ databases">
        <authorList>
            <person name="Vignale AGUSTIN F."/>
            <person name="Sosa J E."/>
            <person name="Modenutti C."/>
        </authorList>
    </citation>
    <scope>NUCLEOTIDE SEQUENCE [LARGE SCALE GENOMIC DNA]</scope>
</reference>
<evidence type="ECO:0000313" key="4">
    <source>
        <dbReference type="Proteomes" id="UP001642360"/>
    </source>
</evidence>
<accession>A0ABC8T5L6</accession>
<proteinExistence type="predicted"/>
<sequence>MGIGDIKPHYPQKTNGISFWAFVLSIVFYISIFYIFNLSPCSLLNTTKFWFFISNTLILIIAADFGAFTFSRQNDLHEEYIPPRSVSSFELHYPKMVHKSIPQEGFENPQEQIKDIVVVHNNKPEKSITVQEISDAAQSRDSQMNTVLSPHMERLFQEGDSQTVVQSDPKKPSNSFQEKKLELASKSKNETHDKMKSESRHVRSKSDEAIKFAEEEKQIVLRRTLTEKSEANAEENEFSTMSDEELNRRVEEFIQRFNMQIRLQAVQNRQSLEVQ</sequence>
<keyword evidence="4" id="KW-1185">Reference proteome</keyword>
<keyword evidence="2" id="KW-0472">Membrane</keyword>
<feature type="region of interest" description="Disordered" evidence="1">
    <location>
        <begin position="159"/>
        <end position="207"/>
    </location>
</feature>
<keyword evidence="2" id="KW-1133">Transmembrane helix</keyword>
<name>A0ABC8T5L6_9AQUA</name>
<feature type="compositionally biased region" description="Basic and acidic residues" evidence="1">
    <location>
        <begin position="177"/>
        <end position="207"/>
    </location>
</feature>
<protein>
    <recommendedName>
        <fullName evidence="5">DUF4408 domain-containing protein</fullName>
    </recommendedName>
</protein>
<dbReference type="InterPro" id="IPR008480">
    <property type="entry name" value="DUF761_pln"/>
</dbReference>
<feature type="transmembrane region" description="Helical" evidence="2">
    <location>
        <begin position="17"/>
        <end position="37"/>
    </location>
</feature>
<comment type="caution">
    <text evidence="3">The sequence shown here is derived from an EMBL/GenBank/DDBJ whole genome shotgun (WGS) entry which is preliminary data.</text>
</comment>